<dbReference type="OrthoDB" id="9776313at2"/>
<dbReference type="InterPro" id="IPR036291">
    <property type="entry name" value="NAD(P)-bd_dom_sf"/>
</dbReference>
<reference evidence="2 3" key="1">
    <citation type="submission" date="2016-10" db="EMBL/GenBank/DDBJ databases">
        <title>Draft Genome sequence of Roseomonas sp. strain M3.</title>
        <authorList>
            <person name="Subhash Y."/>
            <person name="Lee S."/>
        </authorList>
    </citation>
    <scope>NUCLEOTIDE SEQUENCE [LARGE SCALE GENOMIC DNA]</scope>
    <source>
        <strain evidence="2 3">M3</strain>
    </source>
</reference>
<dbReference type="RefSeq" id="WP_076955451.1">
    <property type="nucleotide sequence ID" value="NZ_MLCO01000005.1"/>
</dbReference>
<comment type="caution">
    <text evidence="2">The sequence shown here is derived from an EMBL/GenBank/DDBJ whole genome shotgun (WGS) entry which is preliminary data.</text>
</comment>
<evidence type="ECO:0000259" key="1">
    <source>
        <dbReference type="Pfam" id="PF01370"/>
    </source>
</evidence>
<dbReference type="SUPFAM" id="SSF51735">
    <property type="entry name" value="NAD(P)-binding Rossmann-fold domains"/>
    <property type="match status" value="1"/>
</dbReference>
<feature type="domain" description="NAD-dependent epimerase/dehydratase" evidence="1">
    <location>
        <begin position="8"/>
        <end position="215"/>
    </location>
</feature>
<proteinExistence type="predicted"/>
<dbReference type="PANTHER" id="PTHR12126">
    <property type="entry name" value="NADH-UBIQUINONE OXIDOREDUCTASE 39 KDA SUBUNIT-RELATED"/>
    <property type="match status" value="1"/>
</dbReference>
<keyword evidence="3" id="KW-1185">Reference proteome</keyword>
<sequence length="316" mass="33244">MATRRLATVFGGTGFIGQHIVSRLARLDYEVRVVTRHAEAVRPLMTQGNVGQVVAFRASLSDDAALARAVEGAGLVVNAIGILAEPRSGDFQRLQGELPGRIGRAAAAAGVPKLVHLSAIGADPASASGYARSKAAGEAGLQAAFPRAIILRPSVVFGPEDHFFNRFAGMAQLLPFMPVVSGATRFQPVFVGDVAAAALAAARRASAEGQVFELGGPRVASFRELMGYVLEVTGRPKRLVELPPGLVRLQARLGEFLPNPPLTRDQLILLQKDNVVSPGAKGFAELGIAPQAMEAVVPSYLTRFRPGGGRRAAYPA</sequence>
<organism evidence="2 3">
    <name type="scientific">Teichococcus deserti</name>
    <dbReference type="NCBI Taxonomy" id="1817963"/>
    <lineage>
        <taxon>Bacteria</taxon>
        <taxon>Pseudomonadati</taxon>
        <taxon>Pseudomonadota</taxon>
        <taxon>Alphaproteobacteria</taxon>
        <taxon>Acetobacterales</taxon>
        <taxon>Roseomonadaceae</taxon>
        <taxon>Roseomonas</taxon>
    </lineage>
</organism>
<evidence type="ECO:0000313" key="2">
    <source>
        <dbReference type="EMBL" id="ONG58991.1"/>
    </source>
</evidence>
<dbReference type="Pfam" id="PF01370">
    <property type="entry name" value="Epimerase"/>
    <property type="match status" value="1"/>
</dbReference>
<dbReference type="Proteomes" id="UP000188879">
    <property type="component" value="Unassembled WGS sequence"/>
</dbReference>
<dbReference type="CDD" id="cd05271">
    <property type="entry name" value="NDUFA9_like_SDR_a"/>
    <property type="match status" value="1"/>
</dbReference>
<dbReference type="InterPro" id="IPR051207">
    <property type="entry name" value="ComplexI_NDUFA9_subunit"/>
</dbReference>
<protein>
    <submittedName>
        <fullName evidence="2">Complex I NDUFA9 subunit family protein</fullName>
    </submittedName>
</protein>
<dbReference type="PANTHER" id="PTHR12126:SF11">
    <property type="entry name" value="NADH DEHYDROGENASE [UBIQUINONE] 1 ALPHA SUBCOMPLEX SUBUNIT 9, MITOCHONDRIAL"/>
    <property type="match status" value="1"/>
</dbReference>
<evidence type="ECO:0000313" key="3">
    <source>
        <dbReference type="Proteomes" id="UP000188879"/>
    </source>
</evidence>
<dbReference type="EMBL" id="MLCO01000005">
    <property type="protein sequence ID" value="ONG58991.1"/>
    <property type="molecule type" value="Genomic_DNA"/>
</dbReference>
<name>A0A1V2H8Q0_9PROT</name>
<dbReference type="AlphaFoldDB" id="A0A1V2H8Q0"/>
<accession>A0A1V2H8Q0</accession>
<gene>
    <name evidence="2" type="ORF">BKE38_00695</name>
</gene>
<dbReference type="Gene3D" id="3.40.50.720">
    <property type="entry name" value="NAD(P)-binding Rossmann-like Domain"/>
    <property type="match status" value="1"/>
</dbReference>
<dbReference type="FunFam" id="3.40.50.720:FF:000702">
    <property type="entry name" value="NADH dehydrogenase (Ubiquinone)"/>
    <property type="match status" value="1"/>
</dbReference>
<dbReference type="InterPro" id="IPR001509">
    <property type="entry name" value="Epimerase_deHydtase"/>
</dbReference>
<dbReference type="GO" id="GO:0044877">
    <property type="term" value="F:protein-containing complex binding"/>
    <property type="evidence" value="ECO:0007669"/>
    <property type="project" value="TreeGrafter"/>
</dbReference>